<gene>
    <name evidence="3" type="ORF">MRATA1EN1_LOCUS8214</name>
</gene>
<reference evidence="3" key="1">
    <citation type="submission" date="2023-04" db="EMBL/GenBank/DDBJ databases">
        <authorList>
            <consortium name="ELIXIR-Norway"/>
        </authorList>
    </citation>
    <scope>NUCLEOTIDE SEQUENCE [LARGE SCALE GENOMIC DNA]</scope>
</reference>
<dbReference type="Proteomes" id="UP001176941">
    <property type="component" value="Chromosome 19"/>
</dbReference>
<evidence type="ECO:0000313" key="4">
    <source>
        <dbReference type="Proteomes" id="UP001176941"/>
    </source>
</evidence>
<accession>A0ABN8YFC9</accession>
<organism evidence="3 4">
    <name type="scientific">Rangifer tarandus platyrhynchus</name>
    <name type="common">Svalbard reindeer</name>
    <dbReference type="NCBI Taxonomy" id="3082113"/>
    <lineage>
        <taxon>Eukaryota</taxon>
        <taxon>Metazoa</taxon>
        <taxon>Chordata</taxon>
        <taxon>Craniata</taxon>
        <taxon>Vertebrata</taxon>
        <taxon>Euteleostomi</taxon>
        <taxon>Mammalia</taxon>
        <taxon>Eutheria</taxon>
        <taxon>Laurasiatheria</taxon>
        <taxon>Artiodactyla</taxon>
        <taxon>Ruminantia</taxon>
        <taxon>Pecora</taxon>
        <taxon>Cervidae</taxon>
        <taxon>Odocoileinae</taxon>
        <taxon>Rangifer</taxon>
    </lineage>
</organism>
<protein>
    <submittedName>
        <fullName evidence="3">Uncharacterized protein</fullName>
    </submittedName>
</protein>
<keyword evidence="2" id="KW-0732">Signal</keyword>
<evidence type="ECO:0000313" key="3">
    <source>
        <dbReference type="EMBL" id="CAI9159252.1"/>
    </source>
</evidence>
<proteinExistence type="predicted"/>
<name>A0ABN8YFC9_RANTA</name>
<dbReference type="EMBL" id="OX459955">
    <property type="protein sequence ID" value="CAI9159252.1"/>
    <property type="molecule type" value="Genomic_DNA"/>
</dbReference>
<sequence length="113" mass="12282">MYVCLVLTCMLHVCSHICIHVSCQKAPPVALLTYEWGLYIGRGPSAGLLTSLLRSLLPWQTLPCLLTGWVLQKPLADSQAGRDCDISTNPLKGQGRRKGCCGQNEGMGEGRKP</sequence>
<feature type="region of interest" description="Disordered" evidence="1">
    <location>
        <begin position="87"/>
        <end position="113"/>
    </location>
</feature>
<feature type="chain" id="PRO_5045311933" evidence="2">
    <location>
        <begin position="17"/>
        <end position="113"/>
    </location>
</feature>
<evidence type="ECO:0000256" key="2">
    <source>
        <dbReference type="SAM" id="SignalP"/>
    </source>
</evidence>
<feature type="signal peptide" evidence="2">
    <location>
        <begin position="1"/>
        <end position="16"/>
    </location>
</feature>
<evidence type="ECO:0000256" key="1">
    <source>
        <dbReference type="SAM" id="MobiDB-lite"/>
    </source>
</evidence>
<keyword evidence="4" id="KW-1185">Reference proteome</keyword>